<dbReference type="OrthoDB" id="291295at2"/>
<dbReference type="PANTHER" id="PTHR33794:SF1">
    <property type="entry name" value="BACILLOLYSIN"/>
    <property type="match status" value="1"/>
</dbReference>
<evidence type="ECO:0000256" key="5">
    <source>
        <dbReference type="ARBA" id="ARBA00022801"/>
    </source>
</evidence>
<evidence type="ECO:0000256" key="4">
    <source>
        <dbReference type="ARBA" id="ARBA00022729"/>
    </source>
</evidence>
<feature type="region of interest" description="Disordered" evidence="9">
    <location>
        <begin position="807"/>
        <end position="827"/>
    </location>
</feature>
<evidence type="ECO:0000313" key="16">
    <source>
        <dbReference type="EMBL" id="SDO14554.1"/>
    </source>
</evidence>
<feature type="domain" description="Peptidase M4 C-terminal" evidence="13">
    <location>
        <begin position="583"/>
        <end position="686"/>
    </location>
</feature>
<evidence type="ECO:0000259" key="11">
    <source>
        <dbReference type="Pfam" id="PF01447"/>
    </source>
</evidence>
<sequence>MKFLKTGLSLVLLGSGLAAAPGLTAAALGHSPAPAANAAGDSLVQRMREEATGSVRLSADRATGKIGFIRANGQGDLLPSVAAGSAAAAAKKATAYLTEYGAAFGAARGELTQSGISSTTSGWTVDYVQSHRGVEVFGSKIRAHLDEQGDLTSVNGYAAPGLSLDITPRLSADSAARRAVDIVRAKSGVPDGRASTGDLKAAETELMIYRLGSTRGVTGKAVLTWVVEVTNASSVRDMVFLDADTGKILNRYSMLAHALDRELYEASIDDNGTPDDETDDFVDYALVWSEGDAFPGSLDVDQRNEVEGTGDAYWLFKNTFGRDSYDAAGAKMITVNNDPTINCPNANWNGETTNYCAGVSSDDTVAHEWAHAYTEYTSGLIYQWQSGAMNEAFSDIWGETVDQINDRHNETPDAARTVGQCSAYTRGAVGMTINTPPDIAGACDAAPAAFGPVFNKTGVTTDVVVAQDDATDGSPTNGCAAFDNAAAVDGNFAYVDRGGCTFATKAQNAQDAGAEGIIIGNNVDGEAPFSPSGDAEIYGIMIRKEDGTKIKSAAGPVNVTIKDIDEATKDDSYRWLSAEGDPAFGGAIRDMWNPTCYGDPGKVSDVEYKCSPDDSGGVHSNSGVVNHAYALLVDGGTYNGVTVPAIGMDKAANIFWRAQSEYLFPVADFADLADSLAASCTDLVGDPINKVTVEPNATPEAATPITALDCASVTSVGDAVELRLDPTEQCEFKPLLAKDTPGLCGKAFKTDVAWSEKFEDGLKDWTKTQDVVFEGASGLPWQSVTDAPGAHASKVVKGPDPADVGSCTGGAEDVSSRDSITSPAIKLPAGPSPRLSFEHYLATEYGYDGGNVKISVGGKPFEVIPTKAYVFNAPGATLEPAPGNTSPLAGEEGFTGTDGGENHGSWGTSIVDLKKAGATPGKNIRIRFDMGRDGCGGLDGWYVDNVEVSICKAKTVTRATPGGSGKVAVKVSRDGSEGAAPTGVVKVFKGAKLVGKGVVRRGSTTVQVGGLARGMHDLTVRYAGSGGFAASSDEVRVRIS</sequence>
<gene>
    <name evidence="16" type="ORF">SAMN05192576_3473</name>
</gene>
<comment type="similarity">
    <text evidence="1">Belongs to the peptidase M4 family.</text>
</comment>
<feature type="active site" evidence="8">
    <location>
        <position position="368"/>
    </location>
</feature>
<dbReference type="InterPro" id="IPR046450">
    <property type="entry name" value="PA_dom_sf"/>
</dbReference>
<keyword evidence="17" id="KW-1185">Reference proteome</keyword>
<evidence type="ECO:0000256" key="2">
    <source>
        <dbReference type="ARBA" id="ARBA00022670"/>
    </source>
</evidence>
<evidence type="ECO:0000313" key="17">
    <source>
        <dbReference type="Proteomes" id="UP000199004"/>
    </source>
</evidence>
<dbReference type="STRING" id="1005944.SAMN05192576_3473"/>
<dbReference type="SUPFAM" id="SSF55486">
    <property type="entry name" value="Metalloproteases ('zincins'), catalytic domain"/>
    <property type="match status" value="1"/>
</dbReference>
<feature type="domain" description="Bacterial Ig-like" evidence="15">
    <location>
        <begin position="957"/>
        <end position="1038"/>
    </location>
</feature>
<dbReference type="PANTHER" id="PTHR33794">
    <property type="entry name" value="BACILLOLYSIN"/>
    <property type="match status" value="1"/>
</dbReference>
<evidence type="ECO:0000256" key="3">
    <source>
        <dbReference type="ARBA" id="ARBA00022723"/>
    </source>
</evidence>
<accession>A0A1H0H657</accession>
<dbReference type="InterPro" id="IPR001570">
    <property type="entry name" value="Peptidase_M4_C_domain"/>
</dbReference>
<dbReference type="InterPro" id="IPR032109">
    <property type="entry name" value="Big_3_5"/>
</dbReference>
<keyword evidence="4 10" id="KW-0732">Signal</keyword>
<dbReference type="Pfam" id="PF16640">
    <property type="entry name" value="Big_3_5"/>
    <property type="match status" value="1"/>
</dbReference>
<dbReference type="InterPro" id="IPR050728">
    <property type="entry name" value="Zinc_Metalloprotease_M4"/>
</dbReference>
<evidence type="ECO:0000259" key="14">
    <source>
        <dbReference type="Pfam" id="PF07504"/>
    </source>
</evidence>
<dbReference type="InterPro" id="IPR013783">
    <property type="entry name" value="Ig-like_fold"/>
</dbReference>
<dbReference type="Pfam" id="PF02868">
    <property type="entry name" value="Peptidase_M4_C"/>
    <property type="match status" value="2"/>
</dbReference>
<evidence type="ECO:0000256" key="9">
    <source>
        <dbReference type="SAM" id="MobiDB-lite"/>
    </source>
</evidence>
<keyword evidence="3" id="KW-0479">Metal-binding</keyword>
<feature type="active site" description="Proton donor" evidence="8">
    <location>
        <position position="619"/>
    </location>
</feature>
<dbReference type="GO" id="GO:0005975">
    <property type="term" value="P:carbohydrate metabolic process"/>
    <property type="evidence" value="ECO:0007669"/>
    <property type="project" value="UniProtKB-ARBA"/>
</dbReference>
<evidence type="ECO:0000256" key="6">
    <source>
        <dbReference type="ARBA" id="ARBA00022833"/>
    </source>
</evidence>
<dbReference type="AlphaFoldDB" id="A0A1H0H657"/>
<name>A0A1H0H657_9ACTN</name>
<dbReference type="InterPro" id="IPR027268">
    <property type="entry name" value="Peptidase_M4/M1_CTD_sf"/>
</dbReference>
<dbReference type="Pfam" id="PF01447">
    <property type="entry name" value="Peptidase_M4"/>
    <property type="match status" value="1"/>
</dbReference>
<keyword evidence="7" id="KW-0482">Metalloprotease</keyword>
<evidence type="ECO:0000256" key="10">
    <source>
        <dbReference type="SAM" id="SignalP"/>
    </source>
</evidence>
<dbReference type="InterPro" id="IPR013856">
    <property type="entry name" value="Peptidase_M4_domain"/>
</dbReference>
<dbReference type="Pfam" id="PF02225">
    <property type="entry name" value="PA"/>
    <property type="match status" value="1"/>
</dbReference>
<keyword evidence="2" id="KW-0645">Protease</keyword>
<dbReference type="GO" id="GO:0006508">
    <property type="term" value="P:proteolysis"/>
    <property type="evidence" value="ECO:0007669"/>
    <property type="project" value="UniProtKB-KW"/>
</dbReference>
<feature type="domain" description="Peptidase M4 C-terminal" evidence="13">
    <location>
        <begin position="378"/>
        <end position="409"/>
    </location>
</feature>
<dbReference type="Gene3D" id="1.10.390.10">
    <property type="entry name" value="Neutral Protease Domain 2"/>
    <property type="match status" value="2"/>
</dbReference>
<feature type="signal peptide" evidence="10">
    <location>
        <begin position="1"/>
        <end position="20"/>
    </location>
</feature>
<dbReference type="GO" id="GO:0046872">
    <property type="term" value="F:metal ion binding"/>
    <property type="evidence" value="ECO:0007669"/>
    <property type="project" value="UniProtKB-KW"/>
</dbReference>
<dbReference type="Pfam" id="PF07504">
    <property type="entry name" value="FTP"/>
    <property type="match status" value="1"/>
</dbReference>
<dbReference type="Gene3D" id="3.50.30.30">
    <property type="match status" value="1"/>
</dbReference>
<feature type="domain" description="Peptidase M4" evidence="11">
    <location>
        <begin position="281"/>
        <end position="375"/>
    </location>
</feature>
<keyword evidence="6" id="KW-0862">Zinc</keyword>
<dbReference type="Proteomes" id="UP000199004">
    <property type="component" value="Unassembled WGS sequence"/>
</dbReference>
<dbReference type="Gene3D" id="3.10.170.10">
    <property type="match status" value="1"/>
</dbReference>
<evidence type="ECO:0000259" key="13">
    <source>
        <dbReference type="Pfam" id="PF02868"/>
    </source>
</evidence>
<evidence type="ECO:0000256" key="7">
    <source>
        <dbReference type="ARBA" id="ARBA00023049"/>
    </source>
</evidence>
<proteinExistence type="inferred from homology"/>
<evidence type="ECO:0000259" key="15">
    <source>
        <dbReference type="Pfam" id="PF16640"/>
    </source>
</evidence>
<feature type="domain" description="FTP" evidence="14">
    <location>
        <begin position="125"/>
        <end position="156"/>
    </location>
</feature>
<feature type="domain" description="PA" evidence="12">
    <location>
        <begin position="460"/>
        <end position="550"/>
    </location>
</feature>
<dbReference type="Gene3D" id="3.10.450.490">
    <property type="match status" value="1"/>
</dbReference>
<dbReference type="SUPFAM" id="SSF52025">
    <property type="entry name" value="PA domain"/>
    <property type="match status" value="1"/>
</dbReference>
<dbReference type="PRINTS" id="PR00730">
    <property type="entry name" value="THERMOLYSIN"/>
</dbReference>
<evidence type="ECO:0000259" key="12">
    <source>
        <dbReference type="Pfam" id="PF02225"/>
    </source>
</evidence>
<keyword evidence="5" id="KW-0378">Hydrolase</keyword>
<reference evidence="16 17" key="1">
    <citation type="submission" date="2016-10" db="EMBL/GenBank/DDBJ databases">
        <authorList>
            <person name="de Groot N.N."/>
        </authorList>
    </citation>
    <scope>NUCLEOTIDE SEQUENCE [LARGE SCALE GENOMIC DNA]</scope>
    <source>
        <strain evidence="16 17">CGMCC 1.11147</strain>
    </source>
</reference>
<dbReference type="EMBL" id="FNIC01000006">
    <property type="protein sequence ID" value="SDO14554.1"/>
    <property type="molecule type" value="Genomic_DNA"/>
</dbReference>
<dbReference type="InterPro" id="IPR003137">
    <property type="entry name" value="PA_domain"/>
</dbReference>
<evidence type="ECO:0000256" key="8">
    <source>
        <dbReference type="PIRSR" id="PIRSR623612-1"/>
    </source>
</evidence>
<feature type="chain" id="PRO_5038837530" evidence="10">
    <location>
        <begin position="21"/>
        <end position="1040"/>
    </location>
</feature>
<dbReference type="InterPro" id="IPR023612">
    <property type="entry name" value="Peptidase_M4"/>
</dbReference>
<dbReference type="RefSeq" id="WP_091026061.1">
    <property type="nucleotide sequence ID" value="NZ_BKAE01000008.1"/>
</dbReference>
<dbReference type="InterPro" id="IPR011096">
    <property type="entry name" value="FTP_domain"/>
</dbReference>
<protein>
    <submittedName>
        <fullName evidence="16">Fungalysin/Thermolysin Propeptide Motif</fullName>
    </submittedName>
</protein>
<dbReference type="Gene3D" id="2.60.40.10">
    <property type="entry name" value="Immunoglobulins"/>
    <property type="match status" value="1"/>
</dbReference>
<dbReference type="GO" id="GO:0004222">
    <property type="term" value="F:metalloendopeptidase activity"/>
    <property type="evidence" value="ECO:0007669"/>
    <property type="project" value="InterPro"/>
</dbReference>
<organism evidence="16 17">
    <name type="scientific">Nocardioides szechwanensis</name>
    <dbReference type="NCBI Taxonomy" id="1005944"/>
    <lineage>
        <taxon>Bacteria</taxon>
        <taxon>Bacillati</taxon>
        <taxon>Actinomycetota</taxon>
        <taxon>Actinomycetes</taxon>
        <taxon>Propionibacteriales</taxon>
        <taxon>Nocardioidaceae</taxon>
        <taxon>Nocardioides</taxon>
    </lineage>
</organism>
<evidence type="ECO:0000256" key="1">
    <source>
        <dbReference type="ARBA" id="ARBA00009388"/>
    </source>
</evidence>
<dbReference type="CDD" id="cd04818">
    <property type="entry name" value="PA_subtilisin_1"/>
    <property type="match status" value="1"/>
</dbReference>